<keyword evidence="11" id="KW-0325">Glycoprotein</keyword>
<comment type="subcellular location">
    <subcellularLocation>
        <location evidence="2">Secreted</location>
    </subcellularLocation>
</comment>
<dbReference type="FunFam" id="3.40.50.1820:FF:000003">
    <property type="entry name" value="Dipeptidyl peptidase 4"/>
    <property type="match status" value="1"/>
</dbReference>
<evidence type="ECO:0000256" key="4">
    <source>
        <dbReference type="ARBA" id="ARBA00012062"/>
    </source>
</evidence>
<evidence type="ECO:0000256" key="1">
    <source>
        <dbReference type="ARBA" id="ARBA00001257"/>
    </source>
</evidence>
<dbReference type="Gene3D" id="2.140.10.30">
    <property type="entry name" value="Dipeptidylpeptidase IV, N-terminal domain"/>
    <property type="match status" value="1"/>
</dbReference>
<name>A0A2G5HUJ8_CERBT</name>
<evidence type="ECO:0000256" key="7">
    <source>
        <dbReference type="ARBA" id="ARBA00022670"/>
    </source>
</evidence>
<dbReference type="GO" id="GO:0008236">
    <property type="term" value="F:serine-type peptidase activity"/>
    <property type="evidence" value="ECO:0007669"/>
    <property type="project" value="UniProtKB-KW"/>
</dbReference>
<dbReference type="GO" id="GO:0005886">
    <property type="term" value="C:plasma membrane"/>
    <property type="evidence" value="ECO:0007669"/>
    <property type="project" value="TreeGrafter"/>
</dbReference>
<dbReference type="Proteomes" id="UP000230605">
    <property type="component" value="Chromosome 8"/>
</dbReference>
<dbReference type="Pfam" id="PF00930">
    <property type="entry name" value="DPPIV_N"/>
    <property type="match status" value="1"/>
</dbReference>
<dbReference type="EC" id="3.4.14.5" evidence="4"/>
<evidence type="ECO:0000256" key="2">
    <source>
        <dbReference type="ARBA" id="ARBA00004613"/>
    </source>
</evidence>
<evidence type="ECO:0000313" key="18">
    <source>
        <dbReference type="Proteomes" id="UP000230605"/>
    </source>
</evidence>
<dbReference type="OrthoDB" id="16520at2759"/>
<accession>A0A2G5HUJ8</accession>
<keyword evidence="10" id="KW-0720">Serine protease</keyword>
<evidence type="ECO:0000256" key="6">
    <source>
        <dbReference type="ARBA" id="ARBA00022525"/>
    </source>
</evidence>
<dbReference type="GO" id="GO:0008239">
    <property type="term" value="F:dipeptidyl-peptidase activity"/>
    <property type="evidence" value="ECO:0007669"/>
    <property type="project" value="UniProtKB-EC"/>
</dbReference>
<evidence type="ECO:0000256" key="11">
    <source>
        <dbReference type="ARBA" id="ARBA00023180"/>
    </source>
</evidence>
<evidence type="ECO:0000256" key="3">
    <source>
        <dbReference type="ARBA" id="ARBA00006150"/>
    </source>
</evidence>
<proteinExistence type="inferred from homology"/>
<feature type="domain" description="Dipeptidylpeptidase IV N-terminal" evidence="15">
    <location>
        <begin position="102"/>
        <end position="471"/>
    </location>
</feature>
<reference evidence="16 18" key="1">
    <citation type="submission" date="2015-10" db="EMBL/GenBank/DDBJ databases">
        <title>The cercosporin biosynthetic gene cluster was horizontally transferred to several fungal lineages and shown to be expanded in Cercospora beticola based on microsynteny with recipient genomes.</title>
        <authorList>
            <person name="De Jonge R."/>
            <person name="Ebert M.K."/>
            <person name="Suttle J.C."/>
            <person name="Jurick Ii W.M."/>
            <person name="Secor G.A."/>
            <person name="Thomma B.P."/>
            <person name="Van De Peer Y."/>
            <person name="Bolton M.D."/>
        </authorList>
    </citation>
    <scope>NUCLEOTIDE SEQUENCE [LARGE SCALE GENOMIC DNA]</scope>
    <source>
        <strain evidence="16 18">09-40</strain>
    </source>
</reference>
<dbReference type="GO" id="GO:0004177">
    <property type="term" value="F:aminopeptidase activity"/>
    <property type="evidence" value="ECO:0007669"/>
    <property type="project" value="UniProtKB-KW"/>
</dbReference>
<sequence length="785" mass="88151">MALTKLLSFGALLSLTAAIDPPRQPRQPLGNGERRLTYNETTPTALNRATSQTVSWISGEQDGSFVTVANGSLVLENIVTGNSSVFVAADRVPEDYHEYWISPDQERVLWAVNYTKQYRYSYFADYLVQDVASGETTPLVADQVGDIIYAEFAPTGSAIAFVRGNDLYIHDNGEVSRITENGGPDQFNGIPDWVYEEEIFGARKTFWFSPDSAFVAFLSFNETGVGTFTIPYYMDNQDVAPPYPRELDLRYPKVGTTNPTVQFNILDVATKEYSEVPITAFSANDTVVGEVAWITDEHSAVVYRAFNRVQDQDKHVVVDPVAKTSEVVRERDGTDGWLDNSQAIQYIGSISGGNSTGTYSNSSSDSYYIDLSDESGWMHIYLHSTSGGEPVQLTSGEWEVVAILKVDTARNLIYYTSTEHHSTERHVYSINYATREKKAIVDDTVDAYWSASFSSGGDYYILSYQGPDVPYQEVYATNTSEPLSTLVSNEALVRNISQLHLPNITYFELSHPEGFTLNVMQRLPPNFDPSKKYPVLFTPYGGPGAQEVSKRFQTLAWRAYISSDPELEYITYTIDNRGTGYKGRAFRSTVTNHLGRLEPQDQIWAAQQLIAQNSFIDAERIGMFGWSFGGYLTAKVLEADSDVFSFGLIVAPVSDWRFYDSMYTERYMKTYEQNPAGYNETAVRKADGFKNARGGFGLLHGLGDDNVHYQNAAALVDLLVSEGVSPEKFQMMAFTDSDHSIVYNGANAWLYKYLTKRLWDEKQRKTDLVEQTHQWLKKRSLVGEQ</sequence>
<evidence type="ECO:0000313" key="16">
    <source>
        <dbReference type="EMBL" id="PIA96201.1"/>
    </source>
</evidence>
<dbReference type="Proteomes" id="UP001302367">
    <property type="component" value="Chromosome 8"/>
</dbReference>
<dbReference type="GO" id="GO:0006508">
    <property type="term" value="P:proteolysis"/>
    <property type="evidence" value="ECO:0007669"/>
    <property type="project" value="UniProtKB-KW"/>
</dbReference>
<organism evidence="16 18">
    <name type="scientific">Cercospora beticola</name>
    <name type="common">Sugarbeet leaf spot fungus</name>
    <dbReference type="NCBI Taxonomy" id="122368"/>
    <lineage>
        <taxon>Eukaryota</taxon>
        <taxon>Fungi</taxon>
        <taxon>Dikarya</taxon>
        <taxon>Ascomycota</taxon>
        <taxon>Pezizomycotina</taxon>
        <taxon>Dothideomycetes</taxon>
        <taxon>Dothideomycetidae</taxon>
        <taxon>Mycosphaerellales</taxon>
        <taxon>Mycosphaerellaceae</taxon>
        <taxon>Cercospora</taxon>
    </lineage>
</organism>
<feature type="signal peptide" evidence="13">
    <location>
        <begin position="1"/>
        <end position="18"/>
    </location>
</feature>
<dbReference type="SUPFAM" id="SSF53474">
    <property type="entry name" value="alpha/beta-Hydrolases"/>
    <property type="match status" value="1"/>
</dbReference>
<dbReference type="PANTHER" id="PTHR11731:SF162">
    <property type="entry name" value="DIPEPTIDYL PEPTIDASE 4-RELATED"/>
    <property type="match status" value="1"/>
</dbReference>
<gene>
    <name evidence="16" type="ORF">CB0940_10647</name>
    <name evidence="17" type="ORF">RHO25_012036</name>
</gene>
<dbReference type="AlphaFoldDB" id="A0A2G5HUJ8"/>
<evidence type="ECO:0000256" key="5">
    <source>
        <dbReference type="ARBA" id="ARBA00022438"/>
    </source>
</evidence>
<evidence type="ECO:0000259" key="15">
    <source>
        <dbReference type="Pfam" id="PF00930"/>
    </source>
</evidence>
<keyword evidence="8 13" id="KW-0732">Signal</keyword>
<dbReference type="PANTHER" id="PTHR11731">
    <property type="entry name" value="PROTEASE FAMILY S9B,C DIPEPTIDYL-PEPTIDASE IV-RELATED"/>
    <property type="match status" value="1"/>
</dbReference>
<dbReference type="InterPro" id="IPR001375">
    <property type="entry name" value="Peptidase_S9_cat"/>
</dbReference>
<evidence type="ECO:0000259" key="14">
    <source>
        <dbReference type="Pfam" id="PF00326"/>
    </source>
</evidence>
<feature type="domain" description="Peptidase S9 prolyl oligopeptidase catalytic" evidence="14">
    <location>
        <begin position="566"/>
        <end position="748"/>
    </location>
</feature>
<dbReference type="InterPro" id="IPR029058">
    <property type="entry name" value="AB_hydrolase_fold"/>
</dbReference>
<dbReference type="EMBL" id="CP134191">
    <property type="protein sequence ID" value="WPB07375.1"/>
    <property type="molecule type" value="Genomic_DNA"/>
</dbReference>
<evidence type="ECO:0000313" key="17">
    <source>
        <dbReference type="EMBL" id="WPB07375.1"/>
    </source>
</evidence>
<dbReference type="Pfam" id="PF00326">
    <property type="entry name" value="Peptidase_S9"/>
    <property type="match status" value="1"/>
</dbReference>
<feature type="chain" id="PRO_5013969234" description="dipeptidyl-peptidase IV" evidence="13">
    <location>
        <begin position="19"/>
        <end position="785"/>
    </location>
</feature>
<keyword evidence="7" id="KW-0645">Protease</keyword>
<dbReference type="InterPro" id="IPR050278">
    <property type="entry name" value="Serine_Prot_S9B/DPPIV"/>
</dbReference>
<keyword evidence="5" id="KW-0031">Aminopeptidase</keyword>
<evidence type="ECO:0000256" key="10">
    <source>
        <dbReference type="ARBA" id="ARBA00022825"/>
    </source>
</evidence>
<evidence type="ECO:0000256" key="9">
    <source>
        <dbReference type="ARBA" id="ARBA00022801"/>
    </source>
</evidence>
<protein>
    <recommendedName>
        <fullName evidence="4">dipeptidyl-peptidase IV</fullName>
        <ecNumber evidence="4">3.4.14.5</ecNumber>
    </recommendedName>
    <alternativeName>
        <fullName evidence="12">Dipeptidyl peptidase IV</fullName>
    </alternativeName>
</protein>
<reference evidence="17 19" key="2">
    <citation type="submission" date="2023-09" db="EMBL/GenBank/DDBJ databases">
        <title>Complete-Gapless Cercospora beticola genome.</title>
        <authorList>
            <person name="Wyatt N.A."/>
            <person name="Spanner R.E."/>
            <person name="Bolton M.D."/>
        </authorList>
    </citation>
    <scope>NUCLEOTIDE SEQUENCE [LARGE SCALE GENOMIC DNA]</scope>
    <source>
        <strain evidence="17">Cb09-40</strain>
    </source>
</reference>
<evidence type="ECO:0000256" key="8">
    <source>
        <dbReference type="ARBA" id="ARBA00022729"/>
    </source>
</evidence>
<dbReference type="GO" id="GO:0005576">
    <property type="term" value="C:extracellular region"/>
    <property type="evidence" value="ECO:0007669"/>
    <property type="project" value="UniProtKB-SubCell"/>
</dbReference>
<evidence type="ECO:0000256" key="12">
    <source>
        <dbReference type="ARBA" id="ARBA00030567"/>
    </source>
</evidence>
<keyword evidence="19" id="KW-1185">Reference proteome</keyword>
<evidence type="ECO:0000256" key="13">
    <source>
        <dbReference type="SAM" id="SignalP"/>
    </source>
</evidence>
<dbReference type="Gene3D" id="3.40.50.1820">
    <property type="entry name" value="alpha/beta hydrolase"/>
    <property type="match status" value="1"/>
</dbReference>
<dbReference type="EMBL" id="LKMD01000103">
    <property type="protein sequence ID" value="PIA96201.1"/>
    <property type="molecule type" value="Genomic_DNA"/>
</dbReference>
<comment type="similarity">
    <text evidence="3">Belongs to the peptidase S9B family.</text>
</comment>
<evidence type="ECO:0000313" key="19">
    <source>
        <dbReference type="Proteomes" id="UP001302367"/>
    </source>
</evidence>
<comment type="catalytic activity">
    <reaction evidence="1">
        <text>Release of an N-terminal dipeptide, Xaa-Yaa-|-Zaa-, from a polypeptide, preferentially when Yaa is Pro, provided Zaa is neither Pro nor hydroxyproline.</text>
        <dbReference type="EC" id="3.4.14.5"/>
    </reaction>
</comment>
<keyword evidence="9" id="KW-0378">Hydrolase</keyword>
<dbReference type="InterPro" id="IPR002469">
    <property type="entry name" value="Peptidase_S9B_N"/>
</dbReference>
<keyword evidence="6" id="KW-0964">Secreted</keyword>
<dbReference type="SUPFAM" id="SSF82171">
    <property type="entry name" value="DPP6 N-terminal domain-like"/>
    <property type="match status" value="1"/>
</dbReference>